<keyword evidence="15" id="KW-0342">GTP-binding</keyword>
<feature type="coiled-coil region" evidence="16">
    <location>
        <begin position="860"/>
        <end position="887"/>
    </location>
</feature>
<dbReference type="Gene3D" id="3.40.50.300">
    <property type="entry name" value="P-loop containing nucleotide triphosphate hydrolases"/>
    <property type="match status" value="2"/>
</dbReference>
<gene>
    <name evidence="18" type="ORF">NP233_g12579</name>
</gene>
<dbReference type="PANTHER" id="PTHR10903:SF135">
    <property type="entry name" value="TRANSLOCASE OF CHLOROPLAST 120, CHLOROPLASTIC-RELATED"/>
    <property type="match status" value="1"/>
</dbReference>
<keyword evidence="8" id="KW-0378">Hydrolase</keyword>
<evidence type="ECO:0000256" key="15">
    <source>
        <dbReference type="RuleBase" id="RU004560"/>
    </source>
</evidence>
<evidence type="ECO:0000313" key="19">
    <source>
        <dbReference type="Proteomes" id="UP001213000"/>
    </source>
</evidence>
<evidence type="ECO:0000256" key="16">
    <source>
        <dbReference type="SAM" id="Coils"/>
    </source>
</evidence>
<keyword evidence="9" id="KW-1002">Plastid outer membrane</keyword>
<evidence type="ECO:0000256" key="10">
    <source>
        <dbReference type="ARBA" id="ARBA00022842"/>
    </source>
</evidence>
<dbReference type="GO" id="GO:0015031">
    <property type="term" value="P:protein transport"/>
    <property type="evidence" value="ECO:0007669"/>
    <property type="project" value="UniProtKB-KW"/>
</dbReference>
<evidence type="ECO:0000256" key="7">
    <source>
        <dbReference type="ARBA" id="ARBA00022723"/>
    </source>
</evidence>
<keyword evidence="5" id="KW-0934">Plastid</keyword>
<dbReference type="Pfam" id="PF00735">
    <property type="entry name" value="Septin"/>
    <property type="match status" value="1"/>
</dbReference>
<evidence type="ECO:0000256" key="9">
    <source>
        <dbReference type="ARBA" id="ARBA00022805"/>
    </source>
</evidence>
<reference evidence="18" key="1">
    <citation type="submission" date="2022-07" db="EMBL/GenBank/DDBJ databases">
        <title>Genome Sequence of Leucocoprinus birnbaumii.</title>
        <authorList>
            <person name="Buettner E."/>
        </authorList>
    </citation>
    <scope>NUCLEOTIDE SEQUENCE</scope>
    <source>
        <strain evidence="18">VT141</strain>
    </source>
</reference>
<dbReference type="InterPro" id="IPR045058">
    <property type="entry name" value="GIMA/IAN/Toc"/>
</dbReference>
<dbReference type="PANTHER" id="PTHR10903">
    <property type="entry name" value="GTPASE, IMAP FAMILY MEMBER-RELATED"/>
    <property type="match status" value="1"/>
</dbReference>
<dbReference type="GO" id="GO:0005525">
    <property type="term" value="F:GTP binding"/>
    <property type="evidence" value="ECO:0007669"/>
    <property type="project" value="UniProtKB-KW"/>
</dbReference>
<evidence type="ECO:0000256" key="4">
    <source>
        <dbReference type="ARBA" id="ARBA00022528"/>
    </source>
</evidence>
<name>A0AAD5VE93_9AGAR</name>
<evidence type="ECO:0000256" key="3">
    <source>
        <dbReference type="ARBA" id="ARBA00022448"/>
    </source>
</evidence>
<feature type="domain" description="Septin-type G" evidence="17">
    <location>
        <begin position="591"/>
        <end position="696"/>
    </location>
</feature>
<dbReference type="CDD" id="cd00882">
    <property type="entry name" value="Ras_like_GTPase"/>
    <property type="match status" value="1"/>
</dbReference>
<dbReference type="SUPFAM" id="SSF52540">
    <property type="entry name" value="P-loop containing nucleoside triphosphate hydrolases"/>
    <property type="match status" value="2"/>
</dbReference>
<keyword evidence="10" id="KW-0460">Magnesium</keyword>
<keyword evidence="12" id="KW-1133">Transmembrane helix</keyword>
<comment type="similarity">
    <text evidence="15">Belongs to the TRAFAC class TrmE-Era-EngA-EngB-Septin-like GTPase superfamily. Septin GTPase family.</text>
</comment>
<evidence type="ECO:0000256" key="13">
    <source>
        <dbReference type="ARBA" id="ARBA00023136"/>
    </source>
</evidence>
<evidence type="ECO:0000256" key="12">
    <source>
        <dbReference type="ARBA" id="ARBA00022989"/>
    </source>
</evidence>
<proteinExistence type="inferred from homology"/>
<evidence type="ECO:0000256" key="5">
    <source>
        <dbReference type="ARBA" id="ARBA00022640"/>
    </source>
</evidence>
<evidence type="ECO:0000256" key="2">
    <source>
        <dbReference type="ARBA" id="ARBA00004167"/>
    </source>
</evidence>
<accession>A0AAD5VE93</accession>
<evidence type="ECO:0000256" key="11">
    <source>
        <dbReference type="ARBA" id="ARBA00022927"/>
    </source>
</evidence>
<protein>
    <recommendedName>
        <fullName evidence="17">Septin-type G domain-containing protein</fullName>
    </recommendedName>
</protein>
<evidence type="ECO:0000256" key="14">
    <source>
        <dbReference type="ARBA" id="ARBA00024013"/>
    </source>
</evidence>
<evidence type="ECO:0000256" key="1">
    <source>
        <dbReference type="ARBA" id="ARBA00001946"/>
    </source>
</evidence>
<keyword evidence="11" id="KW-0653">Protein transport</keyword>
<keyword evidence="13" id="KW-0472">Membrane</keyword>
<keyword evidence="19" id="KW-1185">Reference proteome</keyword>
<comment type="cofactor">
    <cofactor evidence="1">
        <name>Mg(2+)</name>
        <dbReference type="ChEBI" id="CHEBI:18420"/>
    </cofactor>
</comment>
<dbReference type="Proteomes" id="UP001213000">
    <property type="component" value="Unassembled WGS sequence"/>
</dbReference>
<comment type="subcellular location">
    <subcellularLocation>
        <location evidence="2">Membrane</location>
        <topology evidence="2">Single-pass membrane protein</topology>
    </subcellularLocation>
    <subcellularLocation>
        <location evidence="14">Plastid</location>
        <location evidence="14">Chloroplast outer membrane</location>
    </subcellularLocation>
</comment>
<keyword evidence="15" id="KW-0547">Nucleotide-binding</keyword>
<keyword evidence="3" id="KW-0813">Transport</keyword>
<evidence type="ECO:0000256" key="8">
    <source>
        <dbReference type="ARBA" id="ARBA00022801"/>
    </source>
</evidence>
<evidence type="ECO:0000313" key="18">
    <source>
        <dbReference type="EMBL" id="KAJ3553730.1"/>
    </source>
</evidence>
<sequence length="892" mass="100247">MAASTKEFDLGNVANVAHVESPEELNEADKVIVVMGTAEEDKTKFIRRVKGSVDDNDSDLQLKRLEYETPSLESAIAGRAYAERIKFTGSSADLVLVVAPGFNGTDKTDWEVLLAVARWFNTGKRSDFRLPMMAGVLYHFRTRRNIPPHRSFGDEASLSLLQKLMGEDFYNKTLFVEGVESEEPPPPISSPGEDNECLPGTRTYWEYMETCGSRSCNFDGTLGSAQRIIDSVTQPVARLPNSSTSESERTNGAPLQRLYHEDAEWESISSDYLTENDRVILIMGPPDSGKRNFIQSVLGGKYSDNDLATGKVNALRAKIDVNGDHQLVLVEVPGFDSLHGAPETLDMIICWFKDAGKTPSASSIVVPRISGIIYLRPVGAFRLEEHVVDLNDEMLQRLCGKLFYGKVLLALSTHGADLEEEELRKLQSSHIWRPMTVLGSKVRRFDGTGESARSLIRAVIDAESKSRRQLQQRMMNVQIQKEVVFDGKSRQETKSGQYLEYLGQQTAKGSDYIGLGKLTLRGPALRILKLIIRRLRLRSSTPKGKPHWIHKFIPTDGIGPSHPSLPDFSKRDLDKIDEVVPIDAKQLDANDIIIVIMGPTGSGKSTFIETITGPYFAPKEVGHRLSSATSDVTAIRIKFKFEEPRNLVLVDTPGFGDTYKSDYEILEIIAKWLQSVSTDSSNYLSNTSGHRRISGILYLHRITEPRFRGSALTNFLMFEKLCGPGFASRVRIVTTNWPDERFQDPEELEECEKLEEELQRDYWTRIIMPGVKVHRFHRTSSSAEAVIDEIISAERKELTNNLMIEIQNELVKQRKELPQTKAGRQTLDGPLKEFVKQQNQIIDSLATELGKSTEAASVKVKNLWQELETLQQEIDGLEEDLRKHNISDFRVA</sequence>
<dbReference type="EMBL" id="JANIEX010001877">
    <property type="protein sequence ID" value="KAJ3553730.1"/>
    <property type="molecule type" value="Genomic_DNA"/>
</dbReference>
<dbReference type="InterPro" id="IPR030379">
    <property type="entry name" value="G_SEPTIN_dom"/>
</dbReference>
<dbReference type="GO" id="GO:0046872">
    <property type="term" value="F:metal ion binding"/>
    <property type="evidence" value="ECO:0007669"/>
    <property type="project" value="UniProtKB-KW"/>
</dbReference>
<dbReference type="InterPro" id="IPR027417">
    <property type="entry name" value="P-loop_NTPase"/>
</dbReference>
<keyword evidence="4" id="KW-0150">Chloroplast</keyword>
<comment type="caution">
    <text evidence="18">The sequence shown here is derived from an EMBL/GenBank/DDBJ whole genome shotgun (WGS) entry which is preliminary data.</text>
</comment>
<dbReference type="GO" id="GO:0016787">
    <property type="term" value="F:hydrolase activity"/>
    <property type="evidence" value="ECO:0007669"/>
    <property type="project" value="UniProtKB-KW"/>
</dbReference>
<organism evidence="18 19">
    <name type="scientific">Leucocoprinus birnbaumii</name>
    <dbReference type="NCBI Taxonomy" id="56174"/>
    <lineage>
        <taxon>Eukaryota</taxon>
        <taxon>Fungi</taxon>
        <taxon>Dikarya</taxon>
        <taxon>Basidiomycota</taxon>
        <taxon>Agaricomycotina</taxon>
        <taxon>Agaricomycetes</taxon>
        <taxon>Agaricomycetidae</taxon>
        <taxon>Agaricales</taxon>
        <taxon>Agaricineae</taxon>
        <taxon>Agaricaceae</taxon>
        <taxon>Leucocoprinus</taxon>
    </lineage>
</organism>
<evidence type="ECO:0000256" key="6">
    <source>
        <dbReference type="ARBA" id="ARBA00022692"/>
    </source>
</evidence>
<keyword evidence="6" id="KW-0812">Transmembrane</keyword>
<keyword evidence="7" id="KW-0479">Metal-binding</keyword>
<evidence type="ECO:0000259" key="17">
    <source>
        <dbReference type="Pfam" id="PF00735"/>
    </source>
</evidence>
<dbReference type="AlphaFoldDB" id="A0AAD5VE93"/>
<dbReference type="GO" id="GO:0016020">
    <property type="term" value="C:membrane"/>
    <property type="evidence" value="ECO:0007669"/>
    <property type="project" value="UniProtKB-SubCell"/>
</dbReference>
<keyword evidence="16" id="KW-0175">Coiled coil</keyword>